<reference evidence="1" key="2">
    <citation type="journal article" date="2015" name="Data Brief">
        <title>Shoot transcriptome of the giant reed, Arundo donax.</title>
        <authorList>
            <person name="Barrero R.A."/>
            <person name="Guerrero F.D."/>
            <person name="Moolhuijzen P."/>
            <person name="Goolsby J.A."/>
            <person name="Tidwell J."/>
            <person name="Bellgard S.E."/>
            <person name="Bellgard M.I."/>
        </authorList>
    </citation>
    <scope>NUCLEOTIDE SEQUENCE</scope>
    <source>
        <tissue evidence="1">Shoot tissue taken approximately 20 cm above the soil surface</tissue>
    </source>
</reference>
<name>A0A0A9H6V5_ARUDO</name>
<dbReference type="AlphaFoldDB" id="A0A0A9H6V5"/>
<reference evidence="1" key="1">
    <citation type="submission" date="2014-09" db="EMBL/GenBank/DDBJ databases">
        <authorList>
            <person name="Magalhaes I.L.F."/>
            <person name="Oliveira U."/>
            <person name="Santos F.R."/>
            <person name="Vidigal T.H.D.A."/>
            <person name="Brescovit A.D."/>
            <person name="Santos A.J."/>
        </authorList>
    </citation>
    <scope>NUCLEOTIDE SEQUENCE</scope>
    <source>
        <tissue evidence="1">Shoot tissue taken approximately 20 cm above the soil surface</tissue>
    </source>
</reference>
<dbReference type="EMBL" id="GBRH01169308">
    <property type="protein sequence ID" value="JAE28588.1"/>
    <property type="molecule type" value="Transcribed_RNA"/>
</dbReference>
<proteinExistence type="predicted"/>
<evidence type="ECO:0000313" key="1">
    <source>
        <dbReference type="EMBL" id="JAE28588.1"/>
    </source>
</evidence>
<sequence>MQVVPTHAKTQEPLIPSLRQLNISSEPSESCQVIRTHL</sequence>
<organism evidence="1">
    <name type="scientific">Arundo donax</name>
    <name type="common">Giant reed</name>
    <name type="synonym">Donax arundinaceus</name>
    <dbReference type="NCBI Taxonomy" id="35708"/>
    <lineage>
        <taxon>Eukaryota</taxon>
        <taxon>Viridiplantae</taxon>
        <taxon>Streptophyta</taxon>
        <taxon>Embryophyta</taxon>
        <taxon>Tracheophyta</taxon>
        <taxon>Spermatophyta</taxon>
        <taxon>Magnoliopsida</taxon>
        <taxon>Liliopsida</taxon>
        <taxon>Poales</taxon>
        <taxon>Poaceae</taxon>
        <taxon>PACMAD clade</taxon>
        <taxon>Arundinoideae</taxon>
        <taxon>Arundineae</taxon>
        <taxon>Arundo</taxon>
    </lineage>
</organism>
<accession>A0A0A9H6V5</accession>
<protein>
    <submittedName>
        <fullName evidence="1">Cdpk1</fullName>
    </submittedName>
</protein>